<feature type="binding site" evidence="8">
    <location>
        <position position="150"/>
    </location>
    <ligand>
        <name>NAD(+)</name>
        <dbReference type="ChEBI" id="CHEBI:57540"/>
    </ligand>
</feature>
<dbReference type="Gene3D" id="1.10.1040.10">
    <property type="entry name" value="N-(1-d-carboxylethyl)-l-norvaline Dehydrogenase, domain 2"/>
    <property type="match status" value="1"/>
</dbReference>
<comment type="similarity">
    <text evidence="2">In the central section; belongs to the 3-hydroxyacyl-CoA dehydrogenase family.</text>
</comment>
<feature type="binding site" evidence="8">
    <location>
        <position position="99"/>
    </location>
    <ligand>
        <name>NAD(+)</name>
        <dbReference type="ChEBI" id="CHEBI:57540"/>
    </ligand>
</feature>
<evidence type="ECO:0000256" key="1">
    <source>
        <dbReference type="ARBA" id="ARBA00005005"/>
    </source>
</evidence>
<comment type="catalytic activity">
    <reaction evidence="6">
        <text>a 4-saturated-(3S)-3-hydroxyacyl-CoA = a (3E)-enoyl-CoA + H2O</text>
        <dbReference type="Rhea" id="RHEA:20724"/>
        <dbReference type="ChEBI" id="CHEBI:15377"/>
        <dbReference type="ChEBI" id="CHEBI:58521"/>
        <dbReference type="ChEBI" id="CHEBI:137480"/>
        <dbReference type="EC" id="4.2.1.17"/>
    </reaction>
</comment>
<comment type="similarity">
    <text evidence="3">Belongs to the 3-hydroxyacyl-CoA dehydrogenase family.</text>
</comment>
<dbReference type="FunFam" id="3.40.50.720:FF:000009">
    <property type="entry name" value="Fatty oxidation complex, alpha subunit"/>
    <property type="match status" value="1"/>
</dbReference>
<dbReference type="GO" id="GO:0016616">
    <property type="term" value="F:oxidoreductase activity, acting on the CH-OH group of donors, NAD or NADP as acceptor"/>
    <property type="evidence" value="ECO:0007669"/>
    <property type="project" value="InterPro"/>
</dbReference>
<keyword evidence="13" id="KW-1185">Reference proteome</keyword>
<evidence type="ECO:0000259" key="11">
    <source>
        <dbReference type="Pfam" id="PF02737"/>
    </source>
</evidence>
<dbReference type="PANTHER" id="PTHR48075:SF5">
    <property type="entry name" value="3-HYDROXYBUTYRYL-COA DEHYDROGENASE"/>
    <property type="match status" value="1"/>
</dbReference>
<dbReference type="Gene3D" id="3.40.50.720">
    <property type="entry name" value="NAD(P)-binding Rossmann-like Domain"/>
    <property type="match status" value="1"/>
</dbReference>
<evidence type="ECO:0000259" key="10">
    <source>
        <dbReference type="Pfam" id="PF00725"/>
    </source>
</evidence>
<feature type="domain" description="3-hydroxyacyl-CoA dehydrogenase C-terminal" evidence="10">
    <location>
        <begin position="193"/>
        <end position="289"/>
    </location>
</feature>
<dbReference type="Proteomes" id="UP001472866">
    <property type="component" value="Chromosome 02"/>
</dbReference>
<feature type="site" description="Important for catalytic activity" evidence="7">
    <location>
        <position position="147"/>
    </location>
</feature>
<feature type="binding site" evidence="9">
    <location>
        <position position="63"/>
    </location>
    <ligand>
        <name>CoA</name>
        <dbReference type="ChEBI" id="CHEBI:57287"/>
    </ligand>
</feature>
<evidence type="ECO:0000256" key="8">
    <source>
        <dbReference type="PIRSR" id="PIRSR000105-2"/>
    </source>
</evidence>
<feature type="binding site" evidence="8">
    <location>
        <position position="281"/>
    </location>
    <ligand>
        <name>NAD(+)</name>
        <dbReference type="ChEBI" id="CHEBI:57540"/>
    </ligand>
</feature>
<dbReference type="InterPro" id="IPR006108">
    <property type="entry name" value="3HC_DH_C"/>
</dbReference>
<dbReference type="EMBL" id="CP151502">
    <property type="protein sequence ID" value="WZN60238.1"/>
    <property type="molecule type" value="Genomic_DNA"/>
</dbReference>
<gene>
    <name evidence="12" type="ORF">HKI87_02g17670</name>
</gene>
<feature type="binding site" evidence="8">
    <location>
        <position position="126"/>
    </location>
    <ligand>
        <name>NAD(+)</name>
        <dbReference type="ChEBI" id="CHEBI:57540"/>
    </ligand>
</feature>
<feature type="binding site" evidence="9">
    <location>
        <position position="56"/>
    </location>
    <ligand>
        <name>CoA</name>
        <dbReference type="ChEBI" id="CHEBI:57287"/>
    </ligand>
</feature>
<dbReference type="InterPro" id="IPR006176">
    <property type="entry name" value="3-OHacyl-CoA_DH_NAD-bd"/>
</dbReference>
<evidence type="ECO:0000256" key="2">
    <source>
        <dbReference type="ARBA" id="ARBA00007005"/>
    </source>
</evidence>
<reference evidence="12 13" key="1">
    <citation type="submission" date="2024-03" db="EMBL/GenBank/DDBJ databases">
        <title>Complete genome sequence of the green alga Chloropicon roscoffensis RCC1871.</title>
        <authorList>
            <person name="Lemieux C."/>
            <person name="Pombert J.-F."/>
            <person name="Otis C."/>
            <person name="Turmel M."/>
        </authorList>
    </citation>
    <scope>NUCLEOTIDE SEQUENCE [LARGE SCALE GENOMIC DNA]</scope>
    <source>
        <strain evidence="12 13">RCC1871</strain>
    </source>
</reference>
<evidence type="ECO:0000256" key="6">
    <source>
        <dbReference type="ARBA" id="ARBA00023717"/>
    </source>
</evidence>
<evidence type="ECO:0000313" key="12">
    <source>
        <dbReference type="EMBL" id="WZN60238.1"/>
    </source>
</evidence>
<keyword evidence="4" id="KW-0560">Oxidoreductase</keyword>
<comment type="catalytic activity">
    <reaction evidence="5">
        <text>a (3S)-3-hydroxyacyl-CoA = a (2E)-enoyl-CoA + H2O</text>
        <dbReference type="Rhea" id="RHEA:16105"/>
        <dbReference type="ChEBI" id="CHEBI:15377"/>
        <dbReference type="ChEBI" id="CHEBI:57318"/>
        <dbReference type="ChEBI" id="CHEBI:58856"/>
        <dbReference type="EC" id="4.2.1.17"/>
    </reaction>
</comment>
<feature type="domain" description="3-hydroxyacyl-CoA dehydrogenase NAD binding" evidence="11">
    <location>
        <begin position="13"/>
        <end position="189"/>
    </location>
</feature>
<feature type="binding site" evidence="8">
    <location>
        <position position="40"/>
    </location>
    <ligand>
        <name>NAD(+)</name>
        <dbReference type="ChEBI" id="CHEBI:57540"/>
    </ligand>
</feature>
<dbReference type="GO" id="GO:0070403">
    <property type="term" value="F:NAD+ binding"/>
    <property type="evidence" value="ECO:0007669"/>
    <property type="project" value="InterPro"/>
</dbReference>
<feature type="binding site" evidence="8">
    <location>
        <position position="104"/>
    </location>
    <ligand>
        <name>NAD(+)</name>
        <dbReference type="ChEBI" id="CHEBI:57540"/>
    </ligand>
</feature>
<dbReference type="InterPro" id="IPR006180">
    <property type="entry name" value="3-OHacyl-CoA_DH_CS"/>
</dbReference>
<feature type="binding site" evidence="9">
    <location>
        <position position="126"/>
    </location>
    <ligand>
        <name>CoA</name>
        <dbReference type="ChEBI" id="CHEBI:57287"/>
    </ligand>
</feature>
<proteinExistence type="inferred from homology"/>
<evidence type="ECO:0000256" key="7">
    <source>
        <dbReference type="PIRSR" id="PIRSR000105-1"/>
    </source>
</evidence>
<accession>A0AAX4P2V9</accession>
<dbReference type="PANTHER" id="PTHR48075">
    <property type="entry name" value="3-HYDROXYACYL-COA DEHYDROGENASE FAMILY PROTEIN"/>
    <property type="match status" value="1"/>
</dbReference>
<dbReference type="InterPro" id="IPR013328">
    <property type="entry name" value="6PGD_dom2"/>
</dbReference>
<evidence type="ECO:0000256" key="4">
    <source>
        <dbReference type="ARBA" id="ARBA00023002"/>
    </source>
</evidence>
<dbReference type="PROSITE" id="PS00067">
    <property type="entry name" value="3HCDH"/>
    <property type="match status" value="1"/>
</dbReference>
<dbReference type="PIRSF" id="PIRSF000105">
    <property type="entry name" value="HCDH"/>
    <property type="match status" value="1"/>
</dbReference>
<keyword evidence="8" id="KW-0520">NAD</keyword>
<dbReference type="SUPFAM" id="SSF51735">
    <property type="entry name" value="NAD(P)-binding Rossmann-fold domains"/>
    <property type="match status" value="1"/>
</dbReference>
<evidence type="ECO:0000256" key="3">
    <source>
        <dbReference type="ARBA" id="ARBA00009463"/>
    </source>
</evidence>
<dbReference type="SUPFAM" id="SSF48179">
    <property type="entry name" value="6-phosphogluconate dehydrogenase C-terminal domain-like"/>
    <property type="match status" value="1"/>
</dbReference>
<evidence type="ECO:0000256" key="9">
    <source>
        <dbReference type="PIRSR" id="PIRSR000105-3"/>
    </source>
</evidence>
<evidence type="ECO:0000313" key="13">
    <source>
        <dbReference type="Proteomes" id="UP001472866"/>
    </source>
</evidence>
<dbReference type="Pfam" id="PF00725">
    <property type="entry name" value="3HCDH"/>
    <property type="match status" value="1"/>
</dbReference>
<organism evidence="12 13">
    <name type="scientific">Chloropicon roscoffensis</name>
    <dbReference type="NCBI Taxonomy" id="1461544"/>
    <lineage>
        <taxon>Eukaryota</taxon>
        <taxon>Viridiplantae</taxon>
        <taxon>Chlorophyta</taxon>
        <taxon>Chloropicophyceae</taxon>
        <taxon>Chloropicales</taxon>
        <taxon>Chloropicaceae</taxon>
        <taxon>Chloropicon</taxon>
    </lineage>
</organism>
<dbReference type="InterPro" id="IPR008927">
    <property type="entry name" value="6-PGluconate_DH-like_C_sf"/>
</dbReference>
<protein>
    <submittedName>
        <fullName evidence="12">3-hydroxybutyryl-CoA dehydrogenase</fullName>
    </submittedName>
</protein>
<sequence>MASKLVGALPKVLGVVGAGQMGSGIAQLAAMNGFRVLLQDANSDALGRGMEGVSKSLSRFVKKGALTEEKAKDCVGLITPVRELAPFEEADFVVEAVSESEDLKRSIFGALDEVTRPEAILASNTSSISITRIAMATSRPHQVVGMHFMNPPPIMKLVELIKGMQTSEEAFARAEGLAEALGKTVCRSEDRPGFIVNRVLMPMINEAFYTLMEGVATAEDIDVGMKLGTNQPMGPLTLADFIGLDTCLAIMRVLHDGLGDTKYRPCPLLVQYVDAGWHGRKTGRGVYQYQ</sequence>
<comment type="pathway">
    <text evidence="1">Lipid metabolism; fatty acid beta-oxidation.</text>
</comment>
<evidence type="ECO:0000256" key="5">
    <source>
        <dbReference type="ARBA" id="ARBA00023709"/>
    </source>
</evidence>
<dbReference type="Pfam" id="PF02737">
    <property type="entry name" value="3HCDH_N"/>
    <property type="match status" value="1"/>
</dbReference>
<dbReference type="AlphaFoldDB" id="A0AAX4P2V9"/>
<dbReference type="InterPro" id="IPR036291">
    <property type="entry name" value="NAD(P)-bd_dom_sf"/>
</dbReference>
<feature type="binding site" evidence="8">
    <location>
        <begin position="17"/>
        <end position="22"/>
    </location>
    <ligand>
        <name>NAD(+)</name>
        <dbReference type="ChEBI" id="CHEBI:57540"/>
    </ligand>
</feature>
<dbReference type="InterPro" id="IPR022694">
    <property type="entry name" value="3-OHacyl-CoA_DH"/>
</dbReference>
<name>A0AAX4P2V9_9CHLO</name>
<dbReference type="GO" id="GO:0004300">
    <property type="term" value="F:enoyl-CoA hydratase activity"/>
    <property type="evidence" value="ECO:0007669"/>
    <property type="project" value="UniProtKB-EC"/>
</dbReference>
<dbReference type="GO" id="GO:0006631">
    <property type="term" value="P:fatty acid metabolic process"/>
    <property type="evidence" value="ECO:0007669"/>
    <property type="project" value="InterPro"/>
</dbReference>